<dbReference type="AlphaFoldDB" id="A0A848EIH2"/>
<dbReference type="InterPro" id="IPR001451">
    <property type="entry name" value="Hexapep"/>
</dbReference>
<accession>A0A848EIH2</accession>
<evidence type="ECO:0000256" key="6">
    <source>
        <dbReference type="ARBA" id="ARBA00022679"/>
    </source>
</evidence>
<gene>
    <name evidence="11" type="primary">cysE</name>
    <name evidence="11" type="ORF">GWK16_19640</name>
</gene>
<dbReference type="InterPro" id="IPR045304">
    <property type="entry name" value="LbH_SAT"/>
</dbReference>
<dbReference type="InterPro" id="IPR042122">
    <property type="entry name" value="Ser_AcTrfase_N_sf"/>
</dbReference>
<evidence type="ECO:0000259" key="10">
    <source>
        <dbReference type="SMART" id="SM00971"/>
    </source>
</evidence>
<dbReference type="GO" id="GO:0005737">
    <property type="term" value="C:cytoplasm"/>
    <property type="evidence" value="ECO:0007669"/>
    <property type="project" value="InterPro"/>
</dbReference>
<sequence length="281" mass="29016">MSGCPDAVSPEDPPPIEVATVWSQLLAAASRSAREEPLLAPFLHAAVLRWSCFDQGLSAVLALRLEDTFASRDRLSDLVAEAIAEDPDIAAAAAADLIAVGARDPAAAGAPLAPFLHYKGFHAVQWHRVAHWLWGQGRQALAYFVQSRVAQALAVDIHPAARFGRGVFIDHGTGVVIGETAVVGDDVSILQGVTLGGTGKDRGDRHPKVRDGVLLGAGAKVLGNVVIGRGAKVGAGSVVLRDVPPCATVAGVPARVVGWCAEAVPALAMDQSLPNEAAPPG</sequence>
<keyword evidence="6 11" id="KW-0808">Transferase</keyword>
<dbReference type="CDD" id="cd03354">
    <property type="entry name" value="LbH_SAT"/>
    <property type="match status" value="1"/>
</dbReference>
<evidence type="ECO:0000256" key="4">
    <source>
        <dbReference type="ARBA" id="ARBA00018522"/>
    </source>
</evidence>
<evidence type="ECO:0000256" key="8">
    <source>
        <dbReference type="ARBA" id="ARBA00023315"/>
    </source>
</evidence>
<evidence type="ECO:0000256" key="1">
    <source>
        <dbReference type="ARBA" id="ARBA00004876"/>
    </source>
</evidence>
<dbReference type="EC" id="2.3.1.30" evidence="3"/>
<comment type="catalytic activity">
    <reaction evidence="9">
        <text>L-serine + acetyl-CoA = O-acetyl-L-serine + CoA</text>
        <dbReference type="Rhea" id="RHEA:24560"/>
        <dbReference type="ChEBI" id="CHEBI:33384"/>
        <dbReference type="ChEBI" id="CHEBI:57287"/>
        <dbReference type="ChEBI" id="CHEBI:57288"/>
        <dbReference type="ChEBI" id="CHEBI:58340"/>
        <dbReference type="EC" id="2.3.1.30"/>
    </reaction>
</comment>
<evidence type="ECO:0000256" key="5">
    <source>
        <dbReference type="ARBA" id="ARBA00022605"/>
    </source>
</evidence>
<keyword evidence="8 11" id="KW-0012">Acyltransferase</keyword>
<dbReference type="NCBIfam" id="TIGR01172">
    <property type="entry name" value="cysE"/>
    <property type="match status" value="1"/>
</dbReference>
<protein>
    <recommendedName>
        <fullName evidence="4">Serine acetyltransferase</fullName>
        <ecNumber evidence="3">2.3.1.30</ecNumber>
    </recommendedName>
</protein>
<dbReference type="Gene3D" id="2.160.10.10">
    <property type="entry name" value="Hexapeptide repeat proteins"/>
    <property type="match status" value="1"/>
</dbReference>
<dbReference type="Proteomes" id="UP000548582">
    <property type="component" value="Unassembled WGS sequence"/>
</dbReference>
<dbReference type="Pfam" id="PF06426">
    <property type="entry name" value="SATase_N"/>
    <property type="match status" value="1"/>
</dbReference>
<organism evidence="11 12">
    <name type="scientific">Neoroseomonas marina</name>
    <dbReference type="NCBI Taxonomy" id="1232220"/>
    <lineage>
        <taxon>Bacteria</taxon>
        <taxon>Pseudomonadati</taxon>
        <taxon>Pseudomonadota</taxon>
        <taxon>Alphaproteobacteria</taxon>
        <taxon>Acetobacterales</taxon>
        <taxon>Acetobacteraceae</taxon>
        <taxon>Neoroseomonas</taxon>
    </lineage>
</organism>
<dbReference type="Pfam" id="PF00132">
    <property type="entry name" value="Hexapep"/>
    <property type="match status" value="1"/>
</dbReference>
<dbReference type="PROSITE" id="PS00101">
    <property type="entry name" value="HEXAPEP_TRANSFERASES"/>
    <property type="match status" value="1"/>
</dbReference>
<dbReference type="EMBL" id="JABBKX010000008">
    <property type="protein sequence ID" value="NMJ43469.1"/>
    <property type="molecule type" value="Genomic_DNA"/>
</dbReference>
<dbReference type="InterPro" id="IPR005881">
    <property type="entry name" value="Ser_O-AcTrfase"/>
</dbReference>
<evidence type="ECO:0000256" key="9">
    <source>
        <dbReference type="ARBA" id="ARBA00049486"/>
    </source>
</evidence>
<dbReference type="FunFam" id="2.160.10.10:FF:000002">
    <property type="entry name" value="Serine acetyltransferase"/>
    <property type="match status" value="1"/>
</dbReference>
<dbReference type="Gene3D" id="1.10.3130.10">
    <property type="entry name" value="serine acetyltransferase, domain 1"/>
    <property type="match status" value="1"/>
</dbReference>
<reference evidence="11 12" key="1">
    <citation type="submission" date="2020-03" db="EMBL/GenBank/DDBJ databases">
        <authorList>
            <person name="Sun Q."/>
        </authorList>
    </citation>
    <scope>NUCLEOTIDE SEQUENCE [LARGE SCALE GENOMIC DNA]</scope>
    <source>
        <strain evidence="11 12">JC162</strain>
    </source>
</reference>
<dbReference type="InterPro" id="IPR010493">
    <property type="entry name" value="Ser_AcTrfase_N"/>
</dbReference>
<keyword evidence="7" id="KW-0677">Repeat</keyword>
<dbReference type="InterPro" id="IPR053376">
    <property type="entry name" value="Serine_acetyltransferase"/>
</dbReference>
<evidence type="ECO:0000256" key="2">
    <source>
        <dbReference type="ARBA" id="ARBA00007274"/>
    </source>
</evidence>
<dbReference type="NCBIfam" id="NF041874">
    <property type="entry name" value="EPS_EpsC"/>
    <property type="match status" value="1"/>
</dbReference>
<keyword evidence="12" id="KW-1185">Reference proteome</keyword>
<keyword evidence="5" id="KW-0028">Amino-acid biosynthesis</keyword>
<evidence type="ECO:0000313" key="11">
    <source>
        <dbReference type="EMBL" id="NMJ43469.1"/>
    </source>
</evidence>
<dbReference type="InterPro" id="IPR018357">
    <property type="entry name" value="Hexapep_transf_CS"/>
</dbReference>
<dbReference type="InterPro" id="IPR011004">
    <property type="entry name" value="Trimer_LpxA-like_sf"/>
</dbReference>
<dbReference type="SUPFAM" id="SSF51161">
    <property type="entry name" value="Trimeric LpxA-like enzymes"/>
    <property type="match status" value="1"/>
</dbReference>
<comment type="pathway">
    <text evidence="1">Amino-acid biosynthesis; L-cysteine biosynthesis; L-cysteine from L-serine: step 1/2.</text>
</comment>
<comment type="caution">
    <text evidence="11">The sequence shown here is derived from an EMBL/GenBank/DDBJ whole genome shotgun (WGS) entry which is preliminary data.</text>
</comment>
<evidence type="ECO:0000256" key="3">
    <source>
        <dbReference type="ARBA" id="ARBA00013266"/>
    </source>
</evidence>
<dbReference type="SMART" id="SM00971">
    <property type="entry name" value="SATase_N"/>
    <property type="match status" value="1"/>
</dbReference>
<feature type="domain" description="Serine acetyltransferase N-terminal" evidence="10">
    <location>
        <begin position="21"/>
        <end position="126"/>
    </location>
</feature>
<name>A0A848EIH2_9PROT</name>
<dbReference type="PANTHER" id="PTHR42811">
    <property type="entry name" value="SERINE ACETYLTRANSFERASE"/>
    <property type="match status" value="1"/>
</dbReference>
<dbReference type="GO" id="GO:0009001">
    <property type="term" value="F:serine O-acetyltransferase activity"/>
    <property type="evidence" value="ECO:0007669"/>
    <property type="project" value="UniProtKB-EC"/>
</dbReference>
<dbReference type="GO" id="GO:0006535">
    <property type="term" value="P:cysteine biosynthetic process from serine"/>
    <property type="evidence" value="ECO:0007669"/>
    <property type="project" value="InterPro"/>
</dbReference>
<proteinExistence type="inferred from homology"/>
<comment type="similarity">
    <text evidence="2">Belongs to the transferase hexapeptide repeat family.</text>
</comment>
<evidence type="ECO:0000256" key="7">
    <source>
        <dbReference type="ARBA" id="ARBA00022737"/>
    </source>
</evidence>
<dbReference type="RefSeq" id="WP_170055669.1">
    <property type="nucleotide sequence ID" value="NZ_JABBKX010000008.1"/>
</dbReference>
<dbReference type="UniPathway" id="UPA00136">
    <property type="reaction ID" value="UER00199"/>
</dbReference>
<evidence type="ECO:0000313" key="12">
    <source>
        <dbReference type="Proteomes" id="UP000548582"/>
    </source>
</evidence>